<keyword evidence="2" id="KW-1133">Transmembrane helix</keyword>
<feature type="transmembrane region" description="Helical" evidence="2">
    <location>
        <begin position="388"/>
        <end position="408"/>
    </location>
</feature>
<dbReference type="PROSITE" id="PS51831">
    <property type="entry name" value="HD"/>
    <property type="match status" value="1"/>
</dbReference>
<dbReference type="InterPro" id="IPR006675">
    <property type="entry name" value="HDIG_dom"/>
</dbReference>
<dbReference type="InterPro" id="IPR006674">
    <property type="entry name" value="HD_domain"/>
</dbReference>
<evidence type="ECO:0000313" key="4">
    <source>
        <dbReference type="EMBL" id="EJW90021.1"/>
    </source>
</evidence>
<comment type="caution">
    <text evidence="4">The sequence shown here is derived from an EMBL/GenBank/DDBJ whole genome shotgun (WGS) entry which is preliminary data.</text>
</comment>
<proteinExistence type="predicted"/>
<feature type="transmembrane region" description="Helical" evidence="2">
    <location>
        <begin position="344"/>
        <end position="367"/>
    </location>
</feature>
<evidence type="ECO:0000256" key="2">
    <source>
        <dbReference type="SAM" id="Phobius"/>
    </source>
</evidence>
<sequence>MNHFESWNKLINKRAVTILLIVVVAISALMYFLPREKKIGFEYEINRPWRYAQLIAEYDFPIFKTEEELKHETDSLLSTFRPYFKLDTLRSNEQIHAFQKAYKAGNFPGVPPEYIPHIVKALEEIYAVGVIQSDALEKLKQADKKSMLLLKGNVASNRPVTQLYTLASAYEYLMKKEAAYNDRAYLERCQIRKFLVANVIYDKDKTEAERRELLEISMTSGMVQKGQLIIDRGQIVTPGHIKVLNSLKRENEHRMDPTKGYWLIFFGQLTFISIVFGIFLTYIKLFRKEYLRTMQSMLLLMILVTIFPILTYIMMSNLIASVYLLPYATIPIFIRIFYDSRTALVALIASALMSSIVLYGPFEFILLQIITGMTAIYSLREMTERSQVLKTAAEVTVVGLLIIIAYDLSQGMNLEALDETRGIHIFLSGILLLFCYPLMYVVERLFGFTSSVTLVELTNINSPILRRMSKVAQGTFNHSMQVANLASEVADKIGAKPQLVRTGALYHDIGKMLNPAFFTENQNGVNPHDNLTEEKSAAIIIDHVVEGVKLAEKYHLPPVIRDFITTHHGKGMTKYFYIQYANKHPEEEIDQSMFTYPGPKPFTREQAILMMCDSVEAASRSLKEYTEESISNLVNKIIDSQLADGCFKECPLTFRDIADAKRVLIDSLKTVYHTRISYPELKNPKDKAKTPERNSPFGSGRFRYHK</sequence>
<dbReference type="SMART" id="SM00471">
    <property type="entry name" value="HDc"/>
    <property type="match status" value="1"/>
</dbReference>
<feature type="transmembrane region" description="Helical" evidence="2">
    <location>
        <begin position="295"/>
        <end position="313"/>
    </location>
</feature>
<feature type="transmembrane region" description="Helical" evidence="2">
    <location>
        <begin position="320"/>
        <end position="338"/>
    </location>
</feature>
<dbReference type="Pfam" id="PF07698">
    <property type="entry name" value="7TM-7TMR_HD"/>
    <property type="match status" value="1"/>
</dbReference>
<dbReference type="NCBIfam" id="TIGR00277">
    <property type="entry name" value="HDIG"/>
    <property type="match status" value="1"/>
</dbReference>
<protein>
    <submittedName>
        <fullName evidence="4">Transmembrane HD family protein</fullName>
    </submittedName>
</protein>
<dbReference type="EMBL" id="AMCI01009104">
    <property type="protein sequence ID" value="EJW90021.1"/>
    <property type="molecule type" value="Genomic_DNA"/>
</dbReference>
<keyword evidence="2" id="KW-0472">Membrane</keyword>
<feature type="compositionally biased region" description="Basic and acidic residues" evidence="1">
    <location>
        <begin position="682"/>
        <end position="692"/>
    </location>
</feature>
<evidence type="ECO:0000259" key="3">
    <source>
        <dbReference type="PROSITE" id="PS51831"/>
    </source>
</evidence>
<dbReference type="InterPro" id="IPR003607">
    <property type="entry name" value="HD/PDEase_dom"/>
</dbReference>
<accession>J9F534</accession>
<feature type="domain" description="HD" evidence="3">
    <location>
        <begin position="475"/>
        <end position="578"/>
    </location>
</feature>
<dbReference type="PANTHER" id="PTHR36442:SF1">
    <property type="entry name" value="CYCLIC-DI-AMP PHOSPHODIESTERASE PGPH"/>
    <property type="match status" value="1"/>
</dbReference>
<dbReference type="CDD" id="cd00077">
    <property type="entry name" value="HDc"/>
    <property type="match status" value="1"/>
</dbReference>
<dbReference type="Gene3D" id="1.10.3210.10">
    <property type="entry name" value="Hypothetical protein af1432"/>
    <property type="match status" value="1"/>
</dbReference>
<gene>
    <name evidence="4" type="ORF">EVA_21873</name>
</gene>
<evidence type="ECO:0000256" key="1">
    <source>
        <dbReference type="SAM" id="MobiDB-lite"/>
    </source>
</evidence>
<name>J9F534_9ZZZZ</name>
<keyword evidence="2 4" id="KW-0812">Transmembrane</keyword>
<feature type="transmembrane region" description="Helical" evidence="2">
    <location>
        <begin position="15"/>
        <end position="33"/>
    </location>
</feature>
<feature type="region of interest" description="Disordered" evidence="1">
    <location>
        <begin position="681"/>
        <end position="706"/>
    </location>
</feature>
<dbReference type="SUPFAM" id="SSF109604">
    <property type="entry name" value="HD-domain/PDEase-like"/>
    <property type="match status" value="1"/>
</dbReference>
<dbReference type="AlphaFoldDB" id="J9F534"/>
<dbReference type="PANTHER" id="PTHR36442">
    <property type="entry name" value="CYCLIC-DI-AMP PHOSPHODIESTERASE PGPH"/>
    <property type="match status" value="1"/>
</dbReference>
<dbReference type="Pfam" id="PF01966">
    <property type="entry name" value="HD"/>
    <property type="match status" value="1"/>
</dbReference>
<feature type="transmembrane region" description="Helical" evidence="2">
    <location>
        <begin position="261"/>
        <end position="283"/>
    </location>
</feature>
<dbReference type="InterPro" id="IPR011621">
    <property type="entry name" value="Metal-dep_PHydrolase_7TM_intra"/>
</dbReference>
<organism evidence="4">
    <name type="scientific">gut metagenome</name>
    <dbReference type="NCBI Taxonomy" id="749906"/>
    <lineage>
        <taxon>unclassified sequences</taxon>
        <taxon>metagenomes</taxon>
        <taxon>organismal metagenomes</taxon>
    </lineage>
</organism>
<dbReference type="Pfam" id="PF07697">
    <property type="entry name" value="7TMR-HDED"/>
    <property type="match status" value="1"/>
</dbReference>
<feature type="transmembrane region" description="Helical" evidence="2">
    <location>
        <begin position="423"/>
        <end position="442"/>
    </location>
</feature>
<dbReference type="InterPro" id="IPR052722">
    <property type="entry name" value="PgpH_phosphodiesterase"/>
</dbReference>
<reference evidence="4" key="1">
    <citation type="journal article" date="2012" name="PLoS ONE">
        <title>Gene sets for utilization of primary and secondary nutrition supplies in the distal gut of endangered iberian lynx.</title>
        <authorList>
            <person name="Alcaide M."/>
            <person name="Messina E."/>
            <person name="Richter M."/>
            <person name="Bargiela R."/>
            <person name="Peplies J."/>
            <person name="Huws S.A."/>
            <person name="Newbold C.J."/>
            <person name="Golyshin P.N."/>
            <person name="Simon M.A."/>
            <person name="Lopez G."/>
            <person name="Yakimov M.M."/>
            <person name="Ferrer M."/>
        </authorList>
    </citation>
    <scope>NUCLEOTIDE SEQUENCE</scope>
</reference>
<dbReference type="InterPro" id="IPR011624">
    <property type="entry name" value="Metal-dep_PHydrolase_7TM_extra"/>
</dbReference>